<evidence type="ECO:0000256" key="2">
    <source>
        <dbReference type="ARBA" id="ARBA00022801"/>
    </source>
</evidence>
<evidence type="ECO:0000256" key="1">
    <source>
        <dbReference type="ARBA" id="ARBA00005336"/>
    </source>
</evidence>
<dbReference type="PANTHER" id="PTHR30480:SF16">
    <property type="entry name" value="GLYCOSIDE HYDROLASE FAMILY 3 DOMAIN PROTEIN"/>
    <property type="match status" value="1"/>
</dbReference>
<name>A0A221VX24_9PSEU</name>
<keyword evidence="5" id="KW-0449">Lipoprotein</keyword>
<keyword evidence="2" id="KW-0378">Hydrolase</keyword>
<dbReference type="Pfam" id="PF00933">
    <property type="entry name" value="Glyco_hydro_3"/>
    <property type="match status" value="1"/>
</dbReference>
<evidence type="ECO:0000256" key="3">
    <source>
        <dbReference type="ARBA" id="ARBA00023295"/>
    </source>
</evidence>
<dbReference type="SUPFAM" id="SSF51445">
    <property type="entry name" value="(Trans)glycosidases"/>
    <property type="match status" value="1"/>
</dbReference>
<evidence type="ECO:0000313" key="5">
    <source>
        <dbReference type="EMBL" id="ASO18055.1"/>
    </source>
</evidence>
<dbReference type="AlphaFoldDB" id="A0A221VX24"/>
<protein>
    <submittedName>
        <fullName evidence="5">Putative lipoprotein YbbD</fullName>
    </submittedName>
</protein>
<keyword evidence="6" id="KW-1185">Reference proteome</keyword>
<dbReference type="InterPro" id="IPR036962">
    <property type="entry name" value="Glyco_hydro_3_N_sf"/>
</dbReference>
<dbReference type="RefSeq" id="WP_093939832.1">
    <property type="nucleotide sequence ID" value="NZ_CP022521.1"/>
</dbReference>
<dbReference type="InterPro" id="IPR017853">
    <property type="entry name" value="GH"/>
</dbReference>
<accession>A0A221VX24</accession>
<gene>
    <name evidence="5" type="primary">ybbD2</name>
    <name evidence="5" type="ORF">AHOG_01955</name>
</gene>
<dbReference type="InterPro" id="IPR001764">
    <property type="entry name" value="Glyco_hydro_3_N"/>
</dbReference>
<organism evidence="5 6">
    <name type="scientific">Actinoalloteichus hoggarensis</name>
    <dbReference type="NCBI Taxonomy" id="1470176"/>
    <lineage>
        <taxon>Bacteria</taxon>
        <taxon>Bacillati</taxon>
        <taxon>Actinomycetota</taxon>
        <taxon>Actinomycetes</taxon>
        <taxon>Pseudonocardiales</taxon>
        <taxon>Pseudonocardiaceae</taxon>
        <taxon>Actinoalloteichus</taxon>
    </lineage>
</organism>
<reference evidence="5 6" key="1">
    <citation type="submission" date="2017-07" db="EMBL/GenBank/DDBJ databases">
        <title>Complete genome sequence of Actinoalloteichus hoggarensis DSM 45943, type strain of Actinoalloteichus hoggarensis.</title>
        <authorList>
            <person name="Ruckert C."/>
            <person name="Nouioui I."/>
            <person name="Willmese J."/>
            <person name="van Wezel G."/>
            <person name="Klenk H.-P."/>
            <person name="Kalinowski J."/>
            <person name="Zotchev S.B."/>
        </authorList>
    </citation>
    <scope>NUCLEOTIDE SEQUENCE [LARGE SCALE GENOMIC DNA]</scope>
    <source>
        <strain evidence="5 6">DSM 45943</strain>
    </source>
</reference>
<dbReference type="EMBL" id="CP022521">
    <property type="protein sequence ID" value="ASO18055.1"/>
    <property type="molecule type" value="Genomic_DNA"/>
</dbReference>
<proteinExistence type="inferred from homology"/>
<dbReference type="Proteomes" id="UP000204221">
    <property type="component" value="Chromosome"/>
</dbReference>
<dbReference type="GO" id="GO:0009254">
    <property type="term" value="P:peptidoglycan turnover"/>
    <property type="evidence" value="ECO:0007669"/>
    <property type="project" value="TreeGrafter"/>
</dbReference>
<evidence type="ECO:0000313" key="6">
    <source>
        <dbReference type="Proteomes" id="UP000204221"/>
    </source>
</evidence>
<evidence type="ECO:0000259" key="4">
    <source>
        <dbReference type="Pfam" id="PF00933"/>
    </source>
</evidence>
<dbReference type="PRINTS" id="PR00133">
    <property type="entry name" value="GLHYDRLASE3"/>
</dbReference>
<dbReference type="KEGG" id="ahg:AHOG_01955"/>
<dbReference type="PANTHER" id="PTHR30480">
    <property type="entry name" value="BETA-HEXOSAMINIDASE-RELATED"/>
    <property type="match status" value="1"/>
</dbReference>
<dbReference type="OrthoDB" id="9805821at2"/>
<feature type="domain" description="Glycoside hydrolase family 3 N-terminal" evidence="4">
    <location>
        <begin position="33"/>
        <end position="337"/>
    </location>
</feature>
<dbReference type="GO" id="GO:0004553">
    <property type="term" value="F:hydrolase activity, hydrolyzing O-glycosyl compounds"/>
    <property type="evidence" value="ECO:0007669"/>
    <property type="project" value="InterPro"/>
</dbReference>
<keyword evidence="3" id="KW-0326">Glycosidase</keyword>
<sequence>MSDAELRRLIKGVLLPGFLGSGPPPDWVRAWLDAGLGGVVLFGRNVVDDEQVASLTEALRDEREDVVIGIDEEGGDVTRLDAGTGSTVPGSLALGAAADAELTRSVAEAMGRRLADCGVTVDFAPSADLLYPTTDPVIGVRSFGADPTAAAAQVAAFVEGLQTAGVAACLKHFPGHGAAESDSHHALPVLPRTEREMFAHDLVPFQAGILAGARSVMTGHLVVTDWGPEPATLNPRVLGGVLRTELGFDGPIITDALEMAAISGHSPDVIAVDSVVPEGIGRGAVLALAAGADGLCLGGELADEGVALAAQEAILAAVRADLLTPERIAESAARLATIGLTPPRVASREGARLAGEVGLVAARRALRVDGDLRLSGAPLVVDLAVAPSIAVGDVPWGLGPVLRETAGPTADVRVLRLTESAPDRVISAAAGGPVVVTTRDAHRHPWVRELIGRLVAAGVELVHVETGVPGPALGVMPRIDSHGGSLVCLRAVAELLLDAQPSSKGSS</sequence>
<dbReference type="InterPro" id="IPR050226">
    <property type="entry name" value="NagZ_Beta-hexosaminidase"/>
</dbReference>
<dbReference type="GO" id="GO:0005975">
    <property type="term" value="P:carbohydrate metabolic process"/>
    <property type="evidence" value="ECO:0007669"/>
    <property type="project" value="InterPro"/>
</dbReference>
<dbReference type="Gene3D" id="3.20.20.300">
    <property type="entry name" value="Glycoside hydrolase, family 3, N-terminal domain"/>
    <property type="match status" value="1"/>
</dbReference>
<comment type="similarity">
    <text evidence="1">Belongs to the glycosyl hydrolase 3 family.</text>
</comment>